<dbReference type="EMBL" id="PKPP01003860">
    <property type="protein sequence ID" value="PWA67284.1"/>
    <property type="molecule type" value="Genomic_DNA"/>
</dbReference>
<evidence type="ECO:0000256" key="1">
    <source>
        <dbReference type="ARBA" id="ARBA00023015"/>
    </source>
</evidence>
<name>A0A2U1N1F9_ARTAN</name>
<dbReference type="InterPro" id="IPR052435">
    <property type="entry name" value="YY1-Transcr_Regul"/>
</dbReference>
<dbReference type="PANTHER" id="PTHR16088">
    <property type="entry name" value="YY1 ASSOCIATED PROTEIN-RELATED"/>
    <property type="match status" value="1"/>
</dbReference>
<dbReference type="AlphaFoldDB" id="A0A2U1N1F9"/>
<dbReference type="GO" id="GO:0003677">
    <property type="term" value="F:DNA binding"/>
    <property type="evidence" value="ECO:0007669"/>
    <property type="project" value="UniProtKB-KW"/>
</dbReference>
<keyword evidence="5" id="KW-0371">Homeobox</keyword>
<keyword evidence="1" id="KW-0805">Transcription regulation</keyword>
<sequence>MDDVSIFVQEHRRRPLEATYEAIVEKESEASGVSSDPTPVPDKAKNSKSKKRIAAELAKRSKKQLIALVPKPIASLAIRFFPIFNPALFPHKPPALSVANRVLFTDAEDGLLARGIMEHNTDWKEIQKNHLPCKTPHQIFVRQKNLSCSRALKNPVKDRRKKVEPQQR</sequence>
<reference evidence="5 6" key="1">
    <citation type="journal article" date="2018" name="Mol. Plant">
        <title>The genome of Artemisia annua provides insight into the evolution of Asteraceae family and artemisinin biosynthesis.</title>
        <authorList>
            <person name="Shen Q."/>
            <person name="Zhang L."/>
            <person name="Liao Z."/>
            <person name="Wang S."/>
            <person name="Yan T."/>
            <person name="Shi P."/>
            <person name="Liu M."/>
            <person name="Fu X."/>
            <person name="Pan Q."/>
            <person name="Wang Y."/>
            <person name="Lv Z."/>
            <person name="Lu X."/>
            <person name="Zhang F."/>
            <person name="Jiang W."/>
            <person name="Ma Y."/>
            <person name="Chen M."/>
            <person name="Hao X."/>
            <person name="Li L."/>
            <person name="Tang Y."/>
            <person name="Lv G."/>
            <person name="Zhou Y."/>
            <person name="Sun X."/>
            <person name="Brodelius P.E."/>
            <person name="Rose J.K.C."/>
            <person name="Tang K."/>
        </authorList>
    </citation>
    <scope>NUCLEOTIDE SEQUENCE [LARGE SCALE GENOMIC DNA]</scope>
    <source>
        <strain evidence="6">cv. Huhao1</strain>
        <tissue evidence="5">Leaf</tissue>
    </source>
</reference>
<dbReference type="PANTHER" id="PTHR16088:SF3">
    <property type="entry name" value="GON-4-LIKE PROTEIN"/>
    <property type="match status" value="1"/>
</dbReference>
<keyword evidence="3" id="KW-0539">Nucleus</keyword>
<dbReference type="STRING" id="35608.A0A2U1N1F9"/>
<proteinExistence type="predicted"/>
<dbReference type="OrthoDB" id="49309at2759"/>
<dbReference type="Gene3D" id="1.10.10.60">
    <property type="entry name" value="Homeodomain-like"/>
    <property type="match status" value="1"/>
</dbReference>
<evidence type="ECO:0000256" key="3">
    <source>
        <dbReference type="ARBA" id="ARBA00023242"/>
    </source>
</evidence>
<evidence type="ECO:0000313" key="5">
    <source>
        <dbReference type="EMBL" id="PWA67284.1"/>
    </source>
</evidence>
<dbReference type="Proteomes" id="UP000245207">
    <property type="component" value="Unassembled WGS sequence"/>
</dbReference>
<evidence type="ECO:0000256" key="2">
    <source>
        <dbReference type="ARBA" id="ARBA00023163"/>
    </source>
</evidence>
<evidence type="ECO:0000256" key="4">
    <source>
        <dbReference type="SAM" id="MobiDB-lite"/>
    </source>
</evidence>
<dbReference type="SUPFAM" id="SSF46689">
    <property type="entry name" value="Homeodomain-like"/>
    <property type="match status" value="1"/>
</dbReference>
<comment type="caution">
    <text evidence="5">The sequence shown here is derived from an EMBL/GenBank/DDBJ whole genome shotgun (WGS) entry which is preliminary data.</text>
</comment>
<accession>A0A2U1N1F9</accession>
<gene>
    <name evidence="5" type="ORF">CTI12_AA320370</name>
</gene>
<evidence type="ECO:0000313" key="6">
    <source>
        <dbReference type="Proteomes" id="UP000245207"/>
    </source>
</evidence>
<feature type="region of interest" description="Disordered" evidence="4">
    <location>
        <begin position="26"/>
        <end position="52"/>
    </location>
</feature>
<keyword evidence="2" id="KW-0804">Transcription</keyword>
<dbReference type="GO" id="GO:0003712">
    <property type="term" value="F:transcription coregulator activity"/>
    <property type="evidence" value="ECO:0007669"/>
    <property type="project" value="TreeGrafter"/>
</dbReference>
<dbReference type="Pfam" id="PF13921">
    <property type="entry name" value="Myb_DNA-bind_6"/>
    <property type="match status" value="1"/>
</dbReference>
<dbReference type="GO" id="GO:0005634">
    <property type="term" value="C:nucleus"/>
    <property type="evidence" value="ECO:0007669"/>
    <property type="project" value="TreeGrafter"/>
</dbReference>
<protein>
    <submittedName>
        <fullName evidence="5">Homeodomain-like superfamily protein</fullName>
    </submittedName>
</protein>
<keyword evidence="5" id="KW-0238">DNA-binding</keyword>
<dbReference type="GO" id="GO:0006355">
    <property type="term" value="P:regulation of DNA-templated transcription"/>
    <property type="evidence" value="ECO:0007669"/>
    <property type="project" value="TreeGrafter"/>
</dbReference>
<dbReference type="InterPro" id="IPR009057">
    <property type="entry name" value="Homeodomain-like_sf"/>
</dbReference>
<keyword evidence="6" id="KW-1185">Reference proteome</keyword>
<organism evidence="5 6">
    <name type="scientific">Artemisia annua</name>
    <name type="common">Sweet wormwood</name>
    <dbReference type="NCBI Taxonomy" id="35608"/>
    <lineage>
        <taxon>Eukaryota</taxon>
        <taxon>Viridiplantae</taxon>
        <taxon>Streptophyta</taxon>
        <taxon>Embryophyta</taxon>
        <taxon>Tracheophyta</taxon>
        <taxon>Spermatophyta</taxon>
        <taxon>Magnoliopsida</taxon>
        <taxon>eudicotyledons</taxon>
        <taxon>Gunneridae</taxon>
        <taxon>Pentapetalae</taxon>
        <taxon>asterids</taxon>
        <taxon>campanulids</taxon>
        <taxon>Asterales</taxon>
        <taxon>Asteraceae</taxon>
        <taxon>Asteroideae</taxon>
        <taxon>Anthemideae</taxon>
        <taxon>Artemisiinae</taxon>
        <taxon>Artemisia</taxon>
    </lineage>
</organism>